<dbReference type="OrthoDB" id="2020426at2759"/>
<dbReference type="GO" id="GO:0005737">
    <property type="term" value="C:cytoplasm"/>
    <property type="evidence" value="ECO:0007669"/>
    <property type="project" value="UniProtKB-SubCell"/>
</dbReference>
<dbReference type="PROSITE" id="PS01159">
    <property type="entry name" value="WW_DOMAIN_1"/>
    <property type="match status" value="1"/>
</dbReference>
<dbReference type="AlphaFoldDB" id="A0A3S3P1G8"/>
<proteinExistence type="predicted"/>
<evidence type="ECO:0000259" key="5">
    <source>
        <dbReference type="PROSITE" id="PS50020"/>
    </source>
</evidence>
<dbReference type="PROSITE" id="PS50020">
    <property type="entry name" value="WW_DOMAIN_2"/>
    <property type="match status" value="2"/>
</dbReference>
<name>A0A3S3P1G8_9ACAR</name>
<dbReference type="STRING" id="1965070.A0A3S3P1G8"/>
<dbReference type="InterPro" id="IPR036020">
    <property type="entry name" value="WW_dom_sf"/>
</dbReference>
<keyword evidence="7" id="KW-1185">Reference proteome</keyword>
<dbReference type="InterPro" id="IPR051105">
    <property type="entry name" value="WWC/KIBRA_Hippo_Reg"/>
</dbReference>
<organism evidence="6 7">
    <name type="scientific">Dinothrombium tinctorium</name>
    <dbReference type="NCBI Taxonomy" id="1965070"/>
    <lineage>
        <taxon>Eukaryota</taxon>
        <taxon>Metazoa</taxon>
        <taxon>Ecdysozoa</taxon>
        <taxon>Arthropoda</taxon>
        <taxon>Chelicerata</taxon>
        <taxon>Arachnida</taxon>
        <taxon>Acari</taxon>
        <taxon>Acariformes</taxon>
        <taxon>Trombidiformes</taxon>
        <taxon>Prostigmata</taxon>
        <taxon>Anystina</taxon>
        <taxon>Parasitengona</taxon>
        <taxon>Trombidioidea</taxon>
        <taxon>Trombidiidae</taxon>
        <taxon>Dinothrombium</taxon>
    </lineage>
</organism>
<keyword evidence="4" id="KW-0175">Coiled coil</keyword>
<evidence type="ECO:0000313" key="7">
    <source>
        <dbReference type="Proteomes" id="UP000285301"/>
    </source>
</evidence>
<feature type="domain" description="WW" evidence="5">
    <location>
        <begin position="61"/>
        <end position="94"/>
    </location>
</feature>
<sequence>MPKAKGVKSNQNLPLPPGWEVVTDAETGRPFYVDHINRRTQWIDPRDRLTKPLSFADCVGDELPYGWEMGYDPNVGVYYIDHLRGKNQLTDPRLEWRNLQINMLNDYLQQAGFAEILPTASTTGTTTRATTAHGTPISNSSASIQSDIDMRNVAASNIANNVYRTNVRMYNRASLEQSLAESKARVAQLKRELDANYNLLSIIDKYYKKDNKTEASAVEV</sequence>
<keyword evidence="3" id="KW-0597">Phosphoprotein</keyword>
<reference evidence="6 7" key="1">
    <citation type="journal article" date="2018" name="Gigascience">
        <title>Genomes of trombidid mites reveal novel predicted allergens and laterally-transferred genes associated with secondary metabolism.</title>
        <authorList>
            <person name="Dong X."/>
            <person name="Chaisiri K."/>
            <person name="Xia D."/>
            <person name="Armstrong S.D."/>
            <person name="Fang Y."/>
            <person name="Donnelly M.J."/>
            <person name="Kadowaki T."/>
            <person name="McGarry J.W."/>
            <person name="Darby A.C."/>
            <person name="Makepeace B.L."/>
        </authorList>
    </citation>
    <scope>NUCLEOTIDE SEQUENCE [LARGE SCALE GENOMIC DNA]</scope>
    <source>
        <strain evidence="6">UoL-WK</strain>
    </source>
</reference>
<dbReference type="GO" id="GO:0016477">
    <property type="term" value="P:cell migration"/>
    <property type="evidence" value="ECO:0007669"/>
    <property type="project" value="TreeGrafter"/>
</dbReference>
<comment type="caution">
    <text evidence="6">The sequence shown here is derived from an EMBL/GenBank/DDBJ whole genome shotgun (WGS) entry which is preliminary data.</text>
</comment>
<dbReference type="Proteomes" id="UP000285301">
    <property type="component" value="Unassembled WGS sequence"/>
</dbReference>
<dbReference type="InterPro" id="IPR001202">
    <property type="entry name" value="WW_dom"/>
</dbReference>
<dbReference type="Gene3D" id="2.20.70.10">
    <property type="match status" value="2"/>
</dbReference>
<dbReference type="GO" id="GO:0019900">
    <property type="term" value="F:kinase binding"/>
    <property type="evidence" value="ECO:0007669"/>
    <property type="project" value="TreeGrafter"/>
</dbReference>
<dbReference type="SUPFAM" id="SSF51045">
    <property type="entry name" value="WW domain"/>
    <property type="match status" value="2"/>
</dbReference>
<evidence type="ECO:0000256" key="1">
    <source>
        <dbReference type="ARBA" id="ARBA00004496"/>
    </source>
</evidence>
<evidence type="ECO:0000256" key="4">
    <source>
        <dbReference type="SAM" id="Coils"/>
    </source>
</evidence>
<keyword evidence="2" id="KW-0963">Cytoplasm</keyword>
<feature type="coiled-coil region" evidence="4">
    <location>
        <begin position="172"/>
        <end position="199"/>
    </location>
</feature>
<evidence type="ECO:0000256" key="2">
    <source>
        <dbReference type="ARBA" id="ARBA00022490"/>
    </source>
</evidence>
<dbReference type="PANTHER" id="PTHR14791:SF29">
    <property type="entry name" value="PROTEIN KIBRA"/>
    <property type="match status" value="1"/>
</dbReference>
<evidence type="ECO:0000256" key="3">
    <source>
        <dbReference type="ARBA" id="ARBA00022553"/>
    </source>
</evidence>
<dbReference type="GO" id="GO:0006355">
    <property type="term" value="P:regulation of DNA-templated transcription"/>
    <property type="evidence" value="ECO:0007669"/>
    <property type="project" value="TreeGrafter"/>
</dbReference>
<evidence type="ECO:0000313" key="6">
    <source>
        <dbReference type="EMBL" id="RWS06015.1"/>
    </source>
</evidence>
<dbReference type="CDD" id="cd00201">
    <property type="entry name" value="WW"/>
    <property type="match status" value="2"/>
</dbReference>
<dbReference type="GO" id="GO:0035330">
    <property type="term" value="P:regulation of hippo signaling"/>
    <property type="evidence" value="ECO:0007669"/>
    <property type="project" value="TreeGrafter"/>
</dbReference>
<accession>A0A3S3P1G8</accession>
<dbReference type="GO" id="GO:0060090">
    <property type="term" value="F:molecular adaptor activity"/>
    <property type="evidence" value="ECO:0007669"/>
    <property type="project" value="TreeGrafter"/>
</dbReference>
<comment type="subcellular location">
    <subcellularLocation>
        <location evidence="1">Cytoplasm</location>
    </subcellularLocation>
</comment>
<dbReference type="EMBL" id="NCKU01004391">
    <property type="protein sequence ID" value="RWS06015.1"/>
    <property type="molecule type" value="Genomic_DNA"/>
</dbReference>
<dbReference type="Pfam" id="PF00397">
    <property type="entry name" value="WW"/>
    <property type="match status" value="1"/>
</dbReference>
<dbReference type="SMART" id="SM00456">
    <property type="entry name" value="WW"/>
    <property type="match status" value="2"/>
</dbReference>
<gene>
    <name evidence="6" type="ORF">B4U79_12657</name>
</gene>
<feature type="domain" description="WW" evidence="5">
    <location>
        <begin position="13"/>
        <end position="47"/>
    </location>
</feature>
<dbReference type="GO" id="GO:0046621">
    <property type="term" value="P:negative regulation of organ growth"/>
    <property type="evidence" value="ECO:0007669"/>
    <property type="project" value="TreeGrafter"/>
</dbReference>
<dbReference type="PANTHER" id="PTHR14791">
    <property type="entry name" value="BOMB/KIRA PROTEINS"/>
    <property type="match status" value="1"/>
</dbReference>
<protein>
    <submittedName>
        <fullName evidence="6">Protein kibra-like protein</fullName>
    </submittedName>
</protein>